<comment type="caution">
    <text evidence="5">The sequence shown here is derived from an EMBL/GenBank/DDBJ whole genome shotgun (WGS) entry which is preliminary data.</text>
</comment>
<evidence type="ECO:0000256" key="2">
    <source>
        <dbReference type="ARBA" id="ARBA00007131"/>
    </source>
</evidence>
<dbReference type="GO" id="GO:0000287">
    <property type="term" value="F:magnesium ion binding"/>
    <property type="evidence" value="ECO:0007669"/>
    <property type="project" value="UniProtKB-ARBA"/>
</dbReference>
<dbReference type="PANTHER" id="PTHR43825:SF1">
    <property type="entry name" value="TRANSKETOLASE-LIKE PYRIMIDINE-BINDING DOMAIN-CONTAINING PROTEIN"/>
    <property type="match status" value="1"/>
</dbReference>
<sequence length="199" mass="21307">MADVQKIATREAYGKALVELGKEHDDLLVFDADLAEATRSGKYGEEYPERFVDCGIAEANMIGMAAGVAATGHKVFATSFAMFTSGRAFEQIRNSVGYPHLNVKIGATHGGLSVGEDGATHQCNEDIAVMRTIPGMTVIIPSDAVEAEAAVKAAYDHEGPVYMRFGRLPVPVFNTNPDYHFELGKGIVLKEGTDVTLVA</sequence>
<comment type="similarity">
    <text evidence="2">Belongs to the transketolase family.</text>
</comment>
<organism evidence="5 6">
    <name type="scientific">Lancefieldella parvula</name>
    <dbReference type="NCBI Taxonomy" id="1382"/>
    <lineage>
        <taxon>Bacteria</taxon>
        <taxon>Bacillati</taxon>
        <taxon>Actinomycetota</taxon>
        <taxon>Coriobacteriia</taxon>
        <taxon>Coriobacteriales</taxon>
        <taxon>Atopobiaceae</taxon>
        <taxon>Lancefieldella</taxon>
    </lineage>
</organism>
<dbReference type="Pfam" id="PF02779">
    <property type="entry name" value="Transket_pyr"/>
    <property type="match status" value="1"/>
</dbReference>
<evidence type="ECO:0000313" key="5">
    <source>
        <dbReference type="EMBL" id="MBF4803010.1"/>
    </source>
</evidence>
<dbReference type="FunFam" id="3.40.50.970:FF:000129">
    <property type="entry name" value="Transketolase"/>
    <property type="match status" value="1"/>
</dbReference>
<comment type="cofactor">
    <cofactor evidence="1">
        <name>thiamine diphosphate</name>
        <dbReference type="ChEBI" id="CHEBI:58937"/>
    </cofactor>
</comment>
<dbReference type="EMBL" id="JABZGU010000086">
    <property type="protein sequence ID" value="MBF4803010.1"/>
    <property type="molecule type" value="Genomic_DNA"/>
</dbReference>
<dbReference type="CDD" id="cd07033">
    <property type="entry name" value="TPP_PYR_DXS_TK_like"/>
    <property type="match status" value="1"/>
</dbReference>
<dbReference type="InterPro" id="IPR005475">
    <property type="entry name" value="Transketolase-like_Pyr-bd"/>
</dbReference>
<dbReference type="InterPro" id="IPR029061">
    <property type="entry name" value="THDP-binding"/>
</dbReference>
<dbReference type="AlphaFoldDB" id="A0A9D5X3V7"/>
<keyword evidence="3" id="KW-0786">Thiamine pyrophosphate</keyword>
<dbReference type="SUPFAM" id="SSF52518">
    <property type="entry name" value="Thiamin diphosphate-binding fold (THDP-binding)"/>
    <property type="match status" value="1"/>
</dbReference>
<protein>
    <submittedName>
        <fullName evidence="5">Transketolase family protein</fullName>
    </submittedName>
</protein>
<dbReference type="InterPro" id="IPR051157">
    <property type="entry name" value="PDH/Transketolase"/>
</dbReference>
<dbReference type="PANTHER" id="PTHR43825">
    <property type="entry name" value="PYRUVATE DEHYDROGENASE E1 COMPONENT"/>
    <property type="match status" value="1"/>
</dbReference>
<reference evidence="5" key="1">
    <citation type="submission" date="2020-04" db="EMBL/GenBank/DDBJ databases">
        <title>Deep metagenomics examines the oral microbiome during advanced dental caries in children, revealing novel taxa and co-occurrences with host molecules.</title>
        <authorList>
            <person name="Baker J.L."/>
            <person name="Morton J.T."/>
            <person name="Dinis M."/>
            <person name="Alvarez R."/>
            <person name="Tran N.C."/>
            <person name="Knight R."/>
            <person name="Edlund A."/>
        </authorList>
    </citation>
    <scope>NUCLEOTIDE SEQUENCE</scope>
    <source>
        <strain evidence="5">JCVI_3_bin.11</strain>
    </source>
</reference>
<accession>A0A9D5X3V7</accession>
<proteinExistence type="inferred from homology"/>
<evidence type="ECO:0000256" key="1">
    <source>
        <dbReference type="ARBA" id="ARBA00001964"/>
    </source>
</evidence>
<evidence type="ECO:0000259" key="4">
    <source>
        <dbReference type="SMART" id="SM00861"/>
    </source>
</evidence>
<dbReference type="Proteomes" id="UP000787322">
    <property type="component" value="Unassembled WGS sequence"/>
</dbReference>
<dbReference type="SMART" id="SM00861">
    <property type="entry name" value="Transket_pyr"/>
    <property type="match status" value="1"/>
</dbReference>
<evidence type="ECO:0000256" key="3">
    <source>
        <dbReference type="ARBA" id="ARBA00023052"/>
    </source>
</evidence>
<evidence type="ECO:0000313" key="6">
    <source>
        <dbReference type="Proteomes" id="UP000787322"/>
    </source>
</evidence>
<feature type="non-terminal residue" evidence="5">
    <location>
        <position position="199"/>
    </location>
</feature>
<name>A0A9D5X3V7_9ACTN</name>
<dbReference type="Gene3D" id="3.40.50.970">
    <property type="match status" value="1"/>
</dbReference>
<gene>
    <name evidence="5" type="ORF">HXK24_04205</name>
</gene>
<feature type="domain" description="Transketolase-like pyrimidine-binding" evidence="4">
    <location>
        <begin position="7"/>
        <end position="172"/>
    </location>
</feature>